<comment type="subcellular location">
    <subcellularLocation>
        <location evidence="1">Membrane</location>
        <topology evidence="1">Multi-pass membrane protein</topology>
    </subcellularLocation>
</comment>
<dbReference type="GO" id="GO:0022841">
    <property type="term" value="F:potassium ion leak channel activity"/>
    <property type="evidence" value="ECO:0007669"/>
    <property type="project" value="TreeGrafter"/>
</dbReference>
<sequence length="251" mass="28266">MPEDSVDIVSDEVSDEGTATYFRVLPVGKMTTIIYAIVGMPLFLPLPLQHRRHHGQVLQVDIRQLLPVQVVSGRGQEASGEEDEEELRLNTDYEEQSSSESLEISIPVPQPTDRGSEASEATTGYTEGSYDVENVTVPLTICLFIMVGYICGGALLFCKWEEYWTFLDASYFCFISLSTIGFGDLVPGDKIYGRGVDFYKDMLELSFVFCSIYLMLGMALIAMCFNLMQEEVIHKIRTTIQTVKYVLRCNR</sequence>
<evidence type="ECO:0000256" key="5">
    <source>
        <dbReference type="ARBA" id="ARBA00023065"/>
    </source>
</evidence>
<keyword evidence="4 9" id="KW-1133">Transmembrane helix</keyword>
<dbReference type="Gene3D" id="1.10.287.70">
    <property type="match status" value="1"/>
</dbReference>
<dbReference type="InterPro" id="IPR013099">
    <property type="entry name" value="K_chnl_dom"/>
</dbReference>
<dbReference type="GO" id="GO:0030322">
    <property type="term" value="P:stabilization of membrane potential"/>
    <property type="evidence" value="ECO:0007669"/>
    <property type="project" value="TreeGrafter"/>
</dbReference>
<evidence type="ECO:0000313" key="11">
    <source>
        <dbReference type="EMBL" id="KAJ8940001.1"/>
    </source>
</evidence>
<name>A0AAV8XN09_9CUCU</name>
<evidence type="ECO:0000256" key="4">
    <source>
        <dbReference type="ARBA" id="ARBA00022989"/>
    </source>
</evidence>
<dbReference type="AlphaFoldDB" id="A0AAV8XN09"/>
<accession>A0AAV8XN09</accession>
<feature type="compositionally biased region" description="Acidic residues" evidence="8">
    <location>
        <begin position="79"/>
        <end position="97"/>
    </location>
</feature>
<feature type="transmembrane region" description="Helical" evidence="9">
    <location>
        <begin position="20"/>
        <end position="44"/>
    </location>
</feature>
<feature type="transmembrane region" description="Helical" evidence="9">
    <location>
        <begin position="207"/>
        <end position="228"/>
    </location>
</feature>
<organism evidence="11 12">
    <name type="scientific">Aromia moschata</name>
    <dbReference type="NCBI Taxonomy" id="1265417"/>
    <lineage>
        <taxon>Eukaryota</taxon>
        <taxon>Metazoa</taxon>
        <taxon>Ecdysozoa</taxon>
        <taxon>Arthropoda</taxon>
        <taxon>Hexapoda</taxon>
        <taxon>Insecta</taxon>
        <taxon>Pterygota</taxon>
        <taxon>Neoptera</taxon>
        <taxon>Endopterygota</taxon>
        <taxon>Coleoptera</taxon>
        <taxon>Polyphaga</taxon>
        <taxon>Cucujiformia</taxon>
        <taxon>Chrysomeloidea</taxon>
        <taxon>Cerambycidae</taxon>
        <taxon>Cerambycinae</taxon>
        <taxon>Callichromatini</taxon>
        <taxon>Aromia</taxon>
    </lineage>
</organism>
<evidence type="ECO:0000256" key="9">
    <source>
        <dbReference type="SAM" id="Phobius"/>
    </source>
</evidence>
<evidence type="ECO:0000256" key="1">
    <source>
        <dbReference type="ARBA" id="ARBA00004141"/>
    </source>
</evidence>
<protein>
    <recommendedName>
        <fullName evidence="10">Potassium channel domain-containing protein</fullName>
    </recommendedName>
</protein>
<dbReference type="PANTHER" id="PTHR11003">
    <property type="entry name" value="POTASSIUM CHANNEL, SUBFAMILY K"/>
    <property type="match status" value="1"/>
</dbReference>
<dbReference type="SUPFAM" id="SSF81324">
    <property type="entry name" value="Voltage-gated potassium channels"/>
    <property type="match status" value="1"/>
</dbReference>
<dbReference type="GO" id="GO:0015271">
    <property type="term" value="F:outward rectifier potassium channel activity"/>
    <property type="evidence" value="ECO:0007669"/>
    <property type="project" value="TreeGrafter"/>
</dbReference>
<keyword evidence="12" id="KW-1185">Reference proteome</keyword>
<dbReference type="GO" id="GO:0005886">
    <property type="term" value="C:plasma membrane"/>
    <property type="evidence" value="ECO:0007669"/>
    <property type="project" value="TreeGrafter"/>
</dbReference>
<feature type="transmembrane region" description="Helical" evidence="9">
    <location>
        <begin position="163"/>
        <end position="186"/>
    </location>
</feature>
<evidence type="ECO:0000256" key="2">
    <source>
        <dbReference type="ARBA" id="ARBA00022448"/>
    </source>
</evidence>
<evidence type="ECO:0000313" key="12">
    <source>
        <dbReference type="Proteomes" id="UP001162162"/>
    </source>
</evidence>
<evidence type="ECO:0000259" key="10">
    <source>
        <dbReference type="Pfam" id="PF07885"/>
    </source>
</evidence>
<keyword evidence="3 9" id="KW-0812">Transmembrane</keyword>
<evidence type="ECO:0000256" key="7">
    <source>
        <dbReference type="ARBA" id="ARBA00023303"/>
    </source>
</evidence>
<dbReference type="Proteomes" id="UP001162162">
    <property type="component" value="Unassembled WGS sequence"/>
</dbReference>
<keyword evidence="5" id="KW-0406">Ion transport</keyword>
<dbReference type="InterPro" id="IPR003280">
    <property type="entry name" value="2pore_dom_K_chnl"/>
</dbReference>
<feature type="region of interest" description="Disordered" evidence="8">
    <location>
        <begin position="73"/>
        <end position="124"/>
    </location>
</feature>
<keyword evidence="6 9" id="KW-0472">Membrane</keyword>
<reference evidence="11" key="1">
    <citation type="journal article" date="2023" name="Insect Mol. Biol.">
        <title>Genome sequencing provides insights into the evolution of gene families encoding plant cell wall-degrading enzymes in longhorned beetles.</title>
        <authorList>
            <person name="Shin N.R."/>
            <person name="Okamura Y."/>
            <person name="Kirsch R."/>
            <person name="Pauchet Y."/>
        </authorList>
    </citation>
    <scope>NUCLEOTIDE SEQUENCE</scope>
    <source>
        <strain evidence="11">AMC_N1</strain>
    </source>
</reference>
<proteinExistence type="predicted"/>
<evidence type="ECO:0000256" key="3">
    <source>
        <dbReference type="ARBA" id="ARBA00022692"/>
    </source>
</evidence>
<feature type="domain" description="Potassium channel" evidence="10">
    <location>
        <begin position="145"/>
        <end position="231"/>
    </location>
</feature>
<dbReference type="PANTHER" id="PTHR11003:SF352">
    <property type="entry name" value="BCDNA.GH04802-RELATED"/>
    <property type="match status" value="1"/>
</dbReference>
<comment type="caution">
    <text evidence="11">The sequence shown here is derived from an EMBL/GenBank/DDBJ whole genome shotgun (WGS) entry which is preliminary data.</text>
</comment>
<dbReference type="Pfam" id="PF07885">
    <property type="entry name" value="Ion_trans_2"/>
    <property type="match status" value="1"/>
</dbReference>
<keyword evidence="7" id="KW-0407">Ion channel</keyword>
<gene>
    <name evidence="11" type="ORF">NQ318_012923</name>
</gene>
<feature type="transmembrane region" description="Helical" evidence="9">
    <location>
        <begin position="135"/>
        <end position="157"/>
    </location>
</feature>
<evidence type="ECO:0000256" key="8">
    <source>
        <dbReference type="SAM" id="MobiDB-lite"/>
    </source>
</evidence>
<keyword evidence="2" id="KW-0813">Transport</keyword>
<evidence type="ECO:0000256" key="6">
    <source>
        <dbReference type="ARBA" id="ARBA00023136"/>
    </source>
</evidence>
<dbReference type="EMBL" id="JAPWTK010000456">
    <property type="protein sequence ID" value="KAJ8940001.1"/>
    <property type="molecule type" value="Genomic_DNA"/>
</dbReference>